<evidence type="ECO:0000313" key="4">
    <source>
        <dbReference type="EMBL" id="PSB57868.1"/>
    </source>
</evidence>
<feature type="compositionally biased region" description="Low complexity" evidence="3">
    <location>
        <begin position="627"/>
        <end position="643"/>
    </location>
</feature>
<dbReference type="PANTHER" id="PTHR38340:SF1">
    <property type="entry name" value="S-LAYER PROTEIN"/>
    <property type="match status" value="1"/>
</dbReference>
<dbReference type="SUPFAM" id="SSF51120">
    <property type="entry name" value="beta-Roll"/>
    <property type="match status" value="2"/>
</dbReference>
<dbReference type="InterPro" id="IPR001343">
    <property type="entry name" value="Hemolysn_Ca-bd"/>
</dbReference>
<dbReference type="GO" id="GO:0005509">
    <property type="term" value="F:calcium ion binding"/>
    <property type="evidence" value="ECO:0007669"/>
    <property type="project" value="InterPro"/>
</dbReference>
<dbReference type="InterPro" id="IPR050557">
    <property type="entry name" value="RTX_toxin/Mannuronan_C5-epim"/>
</dbReference>
<dbReference type="InterPro" id="IPR018511">
    <property type="entry name" value="Hemolysin-typ_Ca-bd_CS"/>
</dbReference>
<comment type="caution">
    <text evidence="4">The sequence shown here is derived from an EMBL/GenBank/DDBJ whole genome shotgun (WGS) entry which is preliminary data.</text>
</comment>
<dbReference type="Gene3D" id="2.150.10.10">
    <property type="entry name" value="Serralysin-like metalloprotease, C-terminal"/>
    <property type="match status" value="4"/>
</dbReference>
<dbReference type="PROSITE" id="PS00330">
    <property type="entry name" value="HEMOLYSIN_CALCIUM"/>
    <property type="match status" value="5"/>
</dbReference>
<dbReference type="GO" id="GO:0005576">
    <property type="term" value="C:extracellular region"/>
    <property type="evidence" value="ECO:0007669"/>
    <property type="project" value="UniProtKB-SubCell"/>
</dbReference>
<dbReference type="InterPro" id="IPR029058">
    <property type="entry name" value="AB_hydrolase_fold"/>
</dbReference>
<proteinExistence type="predicted"/>
<dbReference type="Proteomes" id="UP000238937">
    <property type="component" value="Unassembled WGS sequence"/>
</dbReference>
<feature type="region of interest" description="Disordered" evidence="3">
    <location>
        <begin position="466"/>
        <end position="497"/>
    </location>
</feature>
<evidence type="ECO:0000256" key="2">
    <source>
        <dbReference type="ARBA" id="ARBA00022525"/>
    </source>
</evidence>
<dbReference type="AlphaFoldDB" id="A0A2T1GJ96"/>
<dbReference type="InterPro" id="IPR011049">
    <property type="entry name" value="Serralysin-like_metalloprot_C"/>
</dbReference>
<evidence type="ECO:0000313" key="5">
    <source>
        <dbReference type="Proteomes" id="UP000238937"/>
    </source>
</evidence>
<dbReference type="EMBL" id="PVWO01000058">
    <property type="protein sequence ID" value="PSB57868.1"/>
    <property type="molecule type" value="Genomic_DNA"/>
</dbReference>
<feature type="region of interest" description="Disordered" evidence="3">
    <location>
        <begin position="620"/>
        <end position="643"/>
    </location>
</feature>
<name>A0A2T1GJ96_9CYAN</name>
<evidence type="ECO:0000256" key="1">
    <source>
        <dbReference type="ARBA" id="ARBA00004613"/>
    </source>
</evidence>
<sequence>MLNKPLSKGLLGFGRVGTTLVIDLNEDGIINTGFTITGPLGLTKDLSILNFFSTNAGWSAGKGFIETFSPSSRAVDNFSGQDVLKLFSLEGKESVTGGSLPRKPVEDIDPTYRNIRFNIIGETQAAEETIRKSWTQGKQVWVVVHGWNRDTTISPVIDPIVNHLAETVKKAKPGDIVLTLDWQEASLGIGITGNGDAAGWISSVADFAADKLKAWGLTDFASFGHLNFIGYSLGCLLSSEISSRFRAGVNTITALEPPSEANLLAARTKYDLNFSVTGVQEPKRFEDVSRFSRAFLGSRSIAGNDVFASWADESILMDFGVGSNIVSEHAWVVQAFDKSIDPKYSSNRLVDNLFALNSNDSGYFNFKQNQFKVEAPGELNYEGVIRVDRDALLPLYFKAKPFDSYPPKGIKGMDYVIYGTYGSDIFIDSTDDRDLIDGGEGNDDIKGGKGDDYLYGGIGNDSVKGDDGNDYLDGGEGNDSLFGDEGNDNLDGGEGNDSLFGGVGDDRFMWGGLGDDNLYGGKGNDSLSGDEGNDFLYGDEGNDFLSDDEGNDFLFGGEGNDFLKDPYGSNRLYGGDGDDYLDTDFISTVKKGGDGSDNTLDGGAGNDYLVAGDGNDLFDGGEGNDELYGNSGDDNLNGNSGNDSLYGGEGNDILKGSLGSDIIFGGTGKDTFVYNSIRDTGDIIKDFGVGEDKIVLTDLLNSFGYKGSNPISDGYLRFGSRGNDTLLLIDSDGLAGRQRALPFITVENTTLVALQNPDNFVF</sequence>
<gene>
    <name evidence="4" type="ORF">C7B77_06835</name>
</gene>
<organism evidence="4 5">
    <name type="scientific">Chamaesiphon polymorphus CCALA 037</name>
    <dbReference type="NCBI Taxonomy" id="2107692"/>
    <lineage>
        <taxon>Bacteria</taxon>
        <taxon>Bacillati</taxon>
        <taxon>Cyanobacteriota</taxon>
        <taxon>Cyanophyceae</taxon>
        <taxon>Gomontiellales</taxon>
        <taxon>Chamaesiphonaceae</taxon>
        <taxon>Chamaesiphon</taxon>
    </lineage>
</organism>
<dbReference type="Gene3D" id="3.40.50.1820">
    <property type="entry name" value="alpha/beta hydrolase"/>
    <property type="match status" value="1"/>
</dbReference>
<comment type="subcellular location">
    <subcellularLocation>
        <location evidence="1">Secreted</location>
    </subcellularLocation>
</comment>
<dbReference type="Pfam" id="PF00353">
    <property type="entry name" value="HemolysinCabind"/>
    <property type="match status" value="6"/>
</dbReference>
<keyword evidence="5" id="KW-1185">Reference proteome</keyword>
<reference evidence="4 5" key="1">
    <citation type="submission" date="2018-03" db="EMBL/GenBank/DDBJ databases">
        <title>The ancient ancestry and fast evolution of plastids.</title>
        <authorList>
            <person name="Moore K.R."/>
            <person name="Magnabosco C."/>
            <person name="Momper L."/>
            <person name="Gold D.A."/>
            <person name="Bosak T."/>
            <person name="Fournier G.P."/>
        </authorList>
    </citation>
    <scope>NUCLEOTIDE SEQUENCE [LARGE SCALE GENOMIC DNA]</scope>
    <source>
        <strain evidence="4 5">CCALA 037</strain>
    </source>
</reference>
<accession>A0A2T1GJ96</accession>
<evidence type="ECO:0000256" key="3">
    <source>
        <dbReference type="SAM" id="MobiDB-lite"/>
    </source>
</evidence>
<dbReference type="SUPFAM" id="SSF53474">
    <property type="entry name" value="alpha/beta-Hydrolases"/>
    <property type="match status" value="1"/>
</dbReference>
<protein>
    <submittedName>
        <fullName evidence="4">Uncharacterized protein</fullName>
    </submittedName>
</protein>
<dbReference type="PANTHER" id="PTHR38340">
    <property type="entry name" value="S-LAYER PROTEIN"/>
    <property type="match status" value="1"/>
</dbReference>
<keyword evidence="2" id="KW-0964">Secreted</keyword>
<dbReference type="PRINTS" id="PR00313">
    <property type="entry name" value="CABNDNGRPT"/>
</dbReference>